<evidence type="ECO:0000256" key="4">
    <source>
        <dbReference type="ARBA" id="ARBA00022692"/>
    </source>
</evidence>
<feature type="transmembrane region" description="Helical" evidence="8">
    <location>
        <begin position="138"/>
        <end position="155"/>
    </location>
</feature>
<protein>
    <submittedName>
        <fullName evidence="12">Mechanosensitive ion channel protein MscS</fullName>
    </submittedName>
</protein>
<keyword evidence="13" id="KW-1185">Reference proteome</keyword>
<evidence type="ECO:0000313" key="13">
    <source>
        <dbReference type="Proteomes" id="UP000017840"/>
    </source>
</evidence>
<dbReference type="InterPro" id="IPR049142">
    <property type="entry name" value="MS_channel_1st"/>
</dbReference>
<dbReference type="GO" id="GO:0008381">
    <property type="term" value="F:mechanosensitive monoatomic ion channel activity"/>
    <property type="evidence" value="ECO:0007669"/>
    <property type="project" value="InterPro"/>
</dbReference>
<evidence type="ECO:0000256" key="6">
    <source>
        <dbReference type="ARBA" id="ARBA00023136"/>
    </source>
</evidence>
<dbReference type="InterPro" id="IPR011014">
    <property type="entry name" value="MscS_channel_TM-2"/>
</dbReference>
<organism evidence="12 13">
    <name type="scientific">Candidatus Halobonum tyrrellensis G22</name>
    <dbReference type="NCBI Taxonomy" id="1324957"/>
    <lineage>
        <taxon>Archaea</taxon>
        <taxon>Methanobacteriati</taxon>
        <taxon>Methanobacteriota</taxon>
        <taxon>Stenosarchaea group</taxon>
        <taxon>Halobacteria</taxon>
        <taxon>Halobacteriales</taxon>
        <taxon>Haloferacaceae</taxon>
        <taxon>Candidatus Halobonum</taxon>
    </lineage>
</organism>
<feature type="transmembrane region" description="Helical" evidence="8">
    <location>
        <begin position="100"/>
        <end position="118"/>
    </location>
</feature>
<accession>V4HH12</accession>
<dbReference type="PANTHER" id="PTHR30221">
    <property type="entry name" value="SMALL-CONDUCTANCE MECHANOSENSITIVE CHANNEL"/>
    <property type="match status" value="1"/>
</dbReference>
<keyword evidence="6 8" id="KW-0472">Membrane</keyword>
<gene>
    <name evidence="12" type="ORF">K933_15435</name>
</gene>
<name>V4HH12_9EURY</name>
<keyword evidence="3" id="KW-1003">Cell membrane</keyword>
<evidence type="ECO:0000256" key="8">
    <source>
        <dbReference type="SAM" id="Phobius"/>
    </source>
</evidence>
<feature type="domain" description="Mechanosensitive ion channel MscS C-terminal" evidence="10">
    <location>
        <begin position="298"/>
        <end position="382"/>
    </location>
</feature>
<dbReference type="Proteomes" id="UP000017840">
    <property type="component" value="Unassembled WGS sequence"/>
</dbReference>
<dbReference type="SUPFAM" id="SSF82689">
    <property type="entry name" value="Mechanosensitive channel protein MscS (YggB), C-terminal domain"/>
    <property type="match status" value="1"/>
</dbReference>
<feature type="compositionally biased region" description="Low complexity" evidence="7">
    <location>
        <begin position="12"/>
        <end position="26"/>
    </location>
</feature>
<feature type="region of interest" description="Disordered" evidence="7">
    <location>
        <begin position="11"/>
        <end position="32"/>
    </location>
</feature>
<dbReference type="eggNOG" id="arCOG01568">
    <property type="taxonomic scope" value="Archaea"/>
</dbReference>
<evidence type="ECO:0000313" key="12">
    <source>
        <dbReference type="EMBL" id="ESP87134.1"/>
    </source>
</evidence>
<keyword evidence="4 8" id="KW-0812">Transmembrane</keyword>
<keyword evidence="5 8" id="KW-1133">Transmembrane helix</keyword>
<evidence type="ECO:0000259" key="11">
    <source>
        <dbReference type="Pfam" id="PF21088"/>
    </source>
</evidence>
<dbReference type="SUPFAM" id="SSF50182">
    <property type="entry name" value="Sm-like ribonucleoproteins"/>
    <property type="match status" value="1"/>
</dbReference>
<proteinExistence type="inferred from homology"/>
<evidence type="ECO:0000256" key="2">
    <source>
        <dbReference type="ARBA" id="ARBA00008017"/>
    </source>
</evidence>
<dbReference type="InterPro" id="IPR011066">
    <property type="entry name" value="MscS_channel_C_sf"/>
</dbReference>
<dbReference type="PANTHER" id="PTHR30221:SF20">
    <property type="entry name" value="SMALL-CONDUCTANCE MECHANOSENSITIVE CHANNEL"/>
    <property type="match status" value="1"/>
</dbReference>
<dbReference type="InterPro" id="IPR023408">
    <property type="entry name" value="MscS_beta-dom_sf"/>
</dbReference>
<dbReference type="PATRIC" id="fig|1324957.4.peg.3132"/>
<dbReference type="Pfam" id="PF21082">
    <property type="entry name" value="MS_channel_3rd"/>
    <property type="match status" value="1"/>
</dbReference>
<dbReference type="STRING" id="1324957.K933_15435"/>
<evidence type="ECO:0000256" key="7">
    <source>
        <dbReference type="SAM" id="MobiDB-lite"/>
    </source>
</evidence>
<dbReference type="InterPro" id="IPR010920">
    <property type="entry name" value="LSM_dom_sf"/>
</dbReference>
<comment type="similarity">
    <text evidence="2">Belongs to the MscS (TC 1.A.23) family.</text>
</comment>
<comment type="caution">
    <text evidence="12">The sequence shown here is derived from an EMBL/GenBank/DDBJ whole genome shotgun (WGS) entry which is preliminary data.</text>
</comment>
<dbReference type="Gene3D" id="2.30.30.60">
    <property type="match status" value="1"/>
</dbReference>
<comment type="subcellular location">
    <subcellularLocation>
        <location evidence="1">Cell membrane</location>
        <topology evidence="1">Multi-pass membrane protein</topology>
    </subcellularLocation>
</comment>
<evidence type="ECO:0000256" key="3">
    <source>
        <dbReference type="ARBA" id="ARBA00022475"/>
    </source>
</evidence>
<dbReference type="Gene3D" id="3.30.70.100">
    <property type="match status" value="1"/>
</dbReference>
<feature type="transmembrane region" description="Helical" evidence="8">
    <location>
        <begin position="186"/>
        <end position="207"/>
    </location>
</feature>
<evidence type="ECO:0000256" key="5">
    <source>
        <dbReference type="ARBA" id="ARBA00022989"/>
    </source>
</evidence>
<evidence type="ECO:0000259" key="9">
    <source>
        <dbReference type="Pfam" id="PF00924"/>
    </source>
</evidence>
<dbReference type="GO" id="GO:0005886">
    <property type="term" value="C:plasma membrane"/>
    <property type="evidence" value="ECO:0007669"/>
    <property type="project" value="UniProtKB-SubCell"/>
</dbReference>
<dbReference type="Pfam" id="PF00924">
    <property type="entry name" value="MS_channel_2nd"/>
    <property type="match status" value="1"/>
</dbReference>
<evidence type="ECO:0000256" key="1">
    <source>
        <dbReference type="ARBA" id="ARBA00004651"/>
    </source>
</evidence>
<dbReference type="RefSeq" id="WP_023395658.1">
    <property type="nucleotide sequence ID" value="NZ_ASGZ01000062.1"/>
</dbReference>
<dbReference type="InterPro" id="IPR006685">
    <property type="entry name" value="MscS_channel_2nd"/>
</dbReference>
<dbReference type="InterPro" id="IPR045275">
    <property type="entry name" value="MscS_archaea/bacteria_type"/>
</dbReference>
<feature type="transmembrane region" description="Helical" evidence="8">
    <location>
        <begin position="62"/>
        <end position="79"/>
    </location>
</feature>
<dbReference type="OrthoDB" id="31543at2157"/>
<sequence>MGAGGGISILQSGTGDTTTVATPAPGTDGGGGETVSGADLVDGAAPLAEFVRSQFPTPESRLLATLAALLLLVAVVVVVRRAGPRLKDRFDGAVVESAQTAAVAATASAVGAFLILLWGGLGVVKFLLAPFEVSSGDVLLVVLTAVVFAGAYGATRLTKRAIGRLAHDRVTITDHQREILHHTTQIGVYALALMVVLSLWTVNLGGLLAGAGFLGIVLGLAARQTLGAVLAGFVVLFSRPFELGDWVVIDDREGVVSDVSIFNTQLRTFDDEYVMIPNDAVTDSDIVNRSRAGRLRLNLDVGVDYATDIEEAVDLAEGAMAGHDAVLEQPEPEVVLSEFGDSAVVLRLRYYIDTPSARKMWKARTDVITDVKRAFDEAGVKIPFPQRELSGRAETGGFRVDAAAAGSDGDGGDDG</sequence>
<feature type="domain" description="Mechanosensitive ion channel MscS" evidence="9">
    <location>
        <begin position="229"/>
        <end position="291"/>
    </location>
</feature>
<evidence type="ECO:0000259" key="10">
    <source>
        <dbReference type="Pfam" id="PF21082"/>
    </source>
</evidence>
<dbReference type="Gene3D" id="1.10.287.1260">
    <property type="match status" value="1"/>
</dbReference>
<dbReference type="InterPro" id="IPR049278">
    <property type="entry name" value="MS_channel_C"/>
</dbReference>
<dbReference type="AlphaFoldDB" id="V4HH12"/>
<feature type="domain" description="Mechanosensitive ion channel transmembrane helices 2/3" evidence="11">
    <location>
        <begin position="186"/>
        <end position="222"/>
    </location>
</feature>
<reference evidence="12 13" key="1">
    <citation type="journal article" date="2013" name="Genome Announc.">
        <title>Draft Genome Sequence of 'Candidatus Halobonum tyrrellensis' Strain G22, Isolated from the Hypersaline Waters of Lake Tyrrell, Australia.</title>
        <authorList>
            <person name="Ugalde J.A."/>
            <person name="Narasingarao P."/>
            <person name="Kuo S."/>
            <person name="Podell S."/>
            <person name="Allen E.E."/>
        </authorList>
    </citation>
    <scope>NUCLEOTIDE SEQUENCE [LARGE SCALE GENOMIC DNA]</scope>
    <source>
        <strain evidence="12 13">G22</strain>
    </source>
</reference>
<dbReference type="EMBL" id="ASGZ01000062">
    <property type="protein sequence ID" value="ESP87134.1"/>
    <property type="molecule type" value="Genomic_DNA"/>
</dbReference>
<dbReference type="Pfam" id="PF21088">
    <property type="entry name" value="MS_channel_1st"/>
    <property type="match status" value="1"/>
</dbReference>
<dbReference type="SUPFAM" id="SSF82861">
    <property type="entry name" value="Mechanosensitive channel protein MscS (YggB), transmembrane region"/>
    <property type="match status" value="1"/>
</dbReference>